<keyword evidence="2 5" id="KW-0812">Transmembrane</keyword>
<feature type="transmembrane region" description="Helical" evidence="5">
    <location>
        <begin position="415"/>
        <end position="437"/>
    </location>
</feature>
<dbReference type="PANTHER" id="PTHR22773">
    <property type="entry name" value="NADH DEHYDROGENASE"/>
    <property type="match status" value="1"/>
</dbReference>
<feature type="transmembrane region" description="Helical" evidence="5">
    <location>
        <begin position="12"/>
        <end position="31"/>
    </location>
</feature>
<dbReference type="EC" id="1.6.5.3" evidence="7"/>
<evidence type="ECO:0000256" key="2">
    <source>
        <dbReference type="ARBA" id="ARBA00022692"/>
    </source>
</evidence>
<accession>A0A3B0SW40</accession>
<feature type="transmembrane region" description="Helical" evidence="5">
    <location>
        <begin position="38"/>
        <end position="58"/>
    </location>
</feature>
<dbReference type="PRINTS" id="PR01434">
    <property type="entry name" value="NADHDHGNASE5"/>
</dbReference>
<keyword evidence="4 5" id="KW-0472">Membrane</keyword>
<evidence type="ECO:0000256" key="5">
    <source>
        <dbReference type="SAM" id="Phobius"/>
    </source>
</evidence>
<dbReference type="Pfam" id="PF00361">
    <property type="entry name" value="Proton_antipo_M"/>
    <property type="match status" value="1"/>
</dbReference>
<feature type="transmembrane region" description="Helical" evidence="5">
    <location>
        <begin position="160"/>
        <end position="184"/>
    </location>
</feature>
<evidence type="ECO:0000256" key="4">
    <source>
        <dbReference type="ARBA" id="ARBA00023136"/>
    </source>
</evidence>
<feature type="domain" description="NADH:quinone oxidoreductase/Mrp antiporter transmembrane" evidence="6">
    <location>
        <begin position="125"/>
        <end position="408"/>
    </location>
</feature>
<proteinExistence type="inferred from homology"/>
<feature type="transmembrane region" description="Helical" evidence="5">
    <location>
        <begin position="273"/>
        <end position="295"/>
    </location>
</feature>
<evidence type="ECO:0000256" key="3">
    <source>
        <dbReference type="ARBA" id="ARBA00022989"/>
    </source>
</evidence>
<dbReference type="HAMAP" id="MF_00445">
    <property type="entry name" value="NDH1_NuoN_1"/>
    <property type="match status" value="1"/>
</dbReference>
<evidence type="ECO:0000259" key="6">
    <source>
        <dbReference type="Pfam" id="PF00361"/>
    </source>
</evidence>
<evidence type="ECO:0000256" key="1">
    <source>
        <dbReference type="ARBA" id="ARBA00004141"/>
    </source>
</evidence>
<gene>
    <name evidence="7" type="ORF">MNBD_ALPHA01-2310</name>
</gene>
<feature type="transmembrane region" description="Helical" evidence="5">
    <location>
        <begin position="243"/>
        <end position="267"/>
    </location>
</feature>
<keyword evidence="7" id="KW-0560">Oxidoreductase</keyword>
<feature type="transmembrane region" description="Helical" evidence="5">
    <location>
        <begin position="78"/>
        <end position="98"/>
    </location>
</feature>
<dbReference type="EMBL" id="UOEJ01000194">
    <property type="protein sequence ID" value="VAW04589.1"/>
    <property type="molecule type" value="Genomic_DNA"/>
</dbReference>
<dbReference type="GO" id="GO:0008137">
    <property type="term" value="F:NADH dehydrogenase (ubiquinone) activity"/>
    <property type="evidence" value="ECO:0007669"/>
    <property type="project" value="InterPro"/>
</dbReference>
<comment type="subcellular location">
    <subcellularLocation>
        <location evidence="1">Membrane</location>
        <topology evidence="1">Multi-pass membrane protein</topology>
    </subcellularLocation>
</comment>
<dbReference type="NCBIfam" id="NF004440">
    <property type="entry name" value="PRK05777.1-3"/>
    <property type="match status" value="1"/>
</dbReference>
<organism evidence="7">
    <name type="scientific">hydrothermal vent metagenome</name>
    <dbReference type="NCBI Taxonomy" id="652676"/>
    <lineage>
        <taxon>unclassified sequences</taxon>
        <taxon>metagenomes</taxon>
        <taxon>ecological metagenomes</taxon>
    </lineage>
</organism>
<keyword evidence="3 5" id="KW-1133">Transmembrane helix</keyword>
<feature type="transmembrane region" description="Helical" evidence="5">
    <location>
        <begin position="371"/>
        <end position="395"/>
    </location>
</feature>
<feature type="transmembrane region" description="Helical" evidence="5">
    <location>
        <begin position="110"/>
        <end position="125"/>
    </location>
</feature>
<feature type="transmembrane region" description="Helical" evidence="5">
    <location>
        <begin position="204"/>
        <end position="223"/>
    </location>
</feature>
<feature type="transmembrane region" description="Helical" evidence="5">
    <location>
        <begin position="329"/>
        <end position="350"/>
    </location>
</feature>
<dbReference type="GO" id="GO:0016491">
    <property type="term" value="F:oxidoreductase activity"/>
    <property type="evidence" value="ECO:0007669"/>
    <property type="project" value="UniProtKB-KW"/>
</dbReference>
<dbReference type="GO" id="GO:0016020">
    <property type="term" value="C:membrane"/>
    <property type="evidence" value="ECO:0007669"/>
    <property type="project" value="UniProtKB-SubCell"/>
</dbReference>
<dbReference type="InterPro" id="IPR010096">
    <property type="entry name" value="NADH-Q_OxRdtase_suN/2"/>
</dbReference>
<feature type="transmembrane region" description="Helical" evidence="5">
    <location>
        <begin position="463"/>
        <end position="480"/>
    </location>
</feature>
<reference evidence="7" key="1">
    <citation type="submission" date="2018-06" db="EMBL/GenBank/DDBJ databases">
        <authorList>
            <person name="Zhirakovskaya E."/>
        </authorList>
    </citation>
    <scope>NUCLEOTIDE SEQUENCE</scope>
</reference>
<sequence length="497" mass="53300">MTETMLPDLAPAYGEILMSIGAMALLMLGVFRGNKSTGFVSLMAAALMIVTLFVTMTWGEVAVYTFSDMFVTDRFTSFMKMLVLIASSLAVIMSMQYFRDEQEERFEYPILLLLATLGMMVMISANDLMSLYMGLELQSLSLYVLASIRRDSELATEAGLKYFVLGALSSGILLFGSSLIYGFVGSTNFTVIGQTLAQVGDHGPNIGVIIGMVLVLAGLAFKISAVPFHMWTPDVYQGAPTPVTAFFAVAPKVAALALLVRVLYVPFGELSQSWTQVIVFMSVASMVLGSVAAVVQTNIKRLMAYSSIGHIGFALVGLAAGSQEGVRGLVIYMTIYLVMNVGAFACILSMRRKDGMVENISDLSGLARTRPAMATALGIFMLSLAGIPPLAGFWGKWYVFKAVIATAVADPMATGYGLITLAVIGVIASVIGAYYYLNVVRVMFFDDPDGAEFIAQKSVNMKAIMGIGAALLILFLLPQINAPVLEYARMAAAALIS</sequence>
<dbReference type="InterPro" id="IPR001750">
    <property type="entry name" value="ND/Mrp_TM"/>
</dbReference>
<feature type="transmembrane region" description="Helical" evidence="5">
    <location>
        <begin position="302"/>
        <end position="323"/>
    </location>
</feature>
<keyword evidence="7" id="KW-0830">Ubiquinone</keyword>
<dbReference type="GO" id="GO:0042773">
    <property type="term" value="P:ATP synthesis coupled electron transport"/>
    <property type="evidence" value="ECO:0007669"/>
    <property type="project" value="InterPro"/>
</dbReference>
<dbReference type="AlphaFoldDB" id="A0A3B0SW40"/>
<evidence type="ECO:0000313" key="7">
    <source>
        <dbReference type="EMBL" id="VAW04589.1"/>
    </source>
</evidence>
<dbReference type="NCBIfam" id="TIGR01770">
    <property type="entry name" value="NDH_I_N"/>
    <property type="match status" value="1"/>
</dbReference>
<name>A0A3B0SW40_9ZZZZ</name>
<protein>
    <submittedName>
        <fullName evidence="7">NADH-ubiquinone oxidoreductase chain N</fullName>
        <ecNumber evidence="7">1.6.5.3</ecNumber>
    </submittedName>
</protein>